<dbReference type="Gene3D" id="3.60.10.10">
    <property type="entry name" value="Endonuclease/exonuclease/phosphatase"/>
    <property type="match status" value="1"/>
</dbReference>
<comment type="caution">
    <text evidence="2">The sequence shown here is derived from an EMBL/GenBank/DDBJ whole genome shotgun (WGS) entry which is preliminary data.</text>
</comment>
<dbReference type="GO" id="GO:0003824">
    <property type="term" value="F:catalytic activity"/>
    <property type="evidence" value="ECO:0007669"/>
    <property type="project" value="InterPro"/>
</dbReference>
<reference evidence="2" key="1">
    <citation type="submission" date="2021-02" db="EMBL/GenBank/DDBJ databases">
        <authorList>
            <person name="Steward A R."/>
        </authorList>
    </citation>
    <scope>NUCLEOTIDE SEQUENCE</scope>
</reference>
<protein>
    <recommendedName>
        <fullName evidence="1">Endonuclease/exonuclease/phosphatase domain-containing protein</fullName>
    </recommendedName>
</protein>
<dbReference type="PANTHER" id="PTHR23227:SF85">
    <property type="entry name" value="CRANIOFACIAL DEVELOPMENT PROTEIN 2"/>
    <property type="match status" value="1"/>
</dbReference>
<dbReference type="InterPro" id="IPR036691">
    <property type="entry name" value="Endo/exonu/phosph_ase_sf"/>
</dbReference>
<organism evidence="2 3">
    <name type="scientific">Pieris macdunnoughi</name>
    <dbReference type="NCBI Taxonomy" id="345717"/>
    <lineage>
        <taxon>Eukaryota</taxon>
        <taxon>Metazoa</taxon>
        <taxon>Ecdysozoa</taxon>
        <taxon>Arthropoda</taxon>
        <taxon>Hexapoda</taxon>
        <taxon>Insecta</taxon>
        <taxon>Pterygota</taxon>
        <taxon>Neoptera</taxon>
        <taxon>Endopterygota</taxon>
        <taxon>Lepidoptera</taxon>
        <taxon>Glossata</taxon>
        <taxon>Ditrysia</taxon>
        <taxon>Papilionoidea</taxon>
        <taxon>Pieridae</taxon>
        <taxon>Pierinae</taxon>
        <taxon>Pieris</taxon>
    </lineage>
</organism>
<name>A0A821Y6R3_9NEOP</name>
<dbReference type="CDD" id="cd09076">
    <property type="entry name" value="L1-EN"/>
    <property type="match status" value="1"/>
</dbReference>
<feature type="domain" description="Endonuclease/exonuclease/phosphatase" evidence="1">
    <location>
        <begin position="40"/>
        <end position="253"/>
    </location>
</feature>
<dbReference type="PANTHER" id="PTHR23227">
    <property type="entry name" value="BUCENTAUR RELATED"/>
    <property type="match status" value="1"/>
</dbReference>
<proteinExistence type="predicted"/>
<evidence type="ECO:0000313" key="3">
    <source>
        <dbReference type="Proteomes" id="UP000663880"/>
    </source>
</evidence>
<evidence type="ECO:0000313" key="2">
    <source>
        <dbReference type="EMBL" id="CAF4958244.1"/>
    </source>
</evidence>
<sequence length="279" mass="31446">MDSTNIATALSLRRPLNGSGVRRISGGDHEQKQRHRLKIGTWNVRSLKQHGKLHNVIKEMRRLEIGVLVILNGQETIDTRPQRAKYLYYSGKNGSTEPYGVAVLLTKETAQAVRGFIPHSNRSMLLCLEAKLQNINIIQVYAPTADKPQNEFDEFYAEVRNLLQYTKKHDINIIMGDLNAKVGSGEVPGVIGPYGLGVRNERGEALIEFCQEHELVVTNTLFKHHPRRLYTWTSPAHTPDHIARNQIDYIAINSRFKNSIKSAQTYPGVLVSTLTTTPL</sequence>
<dbReference type="EMBL" id="CAJOBZ010000087">
    <property type="protein sequence ID" value="CAF4958244.1"/>
    <property type="molecule type" value="Genomic_DNA"/>
</dbReference>
<dbReference type="Proteomes" id="UP000663880">
    <property type="component" value="Unassembled WGS sequence"/>
</dbReference>
<keyword evidence="3" id="KW-1185">Reference proteome</keyword>
<accession>A0A821Y6R3</accession>
<evidence type="ECO:0000259" key="1">
    <source>
        <dbReference type="Pfam" id="PF03372"/>
    </source>
</evidence>
<dbReference type="InterPro" id="IPR027124">
    <property type="entry name" value="Swc5/CFDP1/2"/>
</dbReference>
<dbReference type="Pfam" id="PF03372">
    <property type="entry name" value="Exo_endo_phos"/>
    <property type="match status" value="1"/>
</dbReference>
<dbReference type="SUPFAM" id="SSF56219">
    <property type="entry name" value="DNase I-like"/>
    <property type="match status" value="1"/>
</dbReference>
<dbReference type="OrthoDB" id="425681at2759"/>
<dbReference type="InterPro" id="IPR005135">
    <property type="entry name" value="Endo/exonuclease/phosphatase"/>
</dbReference>
<dbReference type="AlphaFoldDB" id="A0A821Y6R3"/>
<gene>
    <name evidence="2" type="ORF">PMACD_LOCUS16476</name>
</gene>